<keyword evidence="1" id="KW-1133">Transmembrane helix</keyword>
<organism evidence="2 3">
    <name type="scientific">Kribbella deserti</name>
    <dbReference type="NCBI Taxonomy" id="1926257"/>
    <lineage>
        <taxon>Bacteria</taxon>
        <taxon>Bacillati</taxon>
        <taxon>Actinomycetota</taxon>
        <taxon>Actinomycetes</taxon>
        <taxon>Propionibacteriales</taxon>
        <taxon>Kribbellaceae</taxon>
        <taxon>Kribbella</taxon>
    </lineage>
</organism>
<keyword evidence="1" id="KW-0472">Membrane</keyword>
<keyword evidence="3" id="KW-1185">Reference proteome</keyword>
<proteinExistence type="predicted"/>
<dbReference type="Proteomes" id="UP001589890">
    <property type="component" value="Unassembled WGS sequence"/>
</dbReference>
<reference evidence="2 3" key="1">
    <citation type="submission" date="2024-09" db="EMBL/GenBank/DDBJ databases">
        <authorList>
            <person name="Sun Q."/>
            <person name="Mori K."/>
        </authorList>
    </citation>
    <scope>NUCLEOTIDE SEQUENCE [LARGE SCALE GENOMIC DNA]</scope>
    <source>
        <strain evidence="2 3">CGMCC 1.15906</strain>
    </source>
</reference>
<feature type="transmembrane region" description="Helical" evidence="1">
    <location>
        <begin position="12"/>
        <end position="34"/>
    </location>
</feature>
<protein>
    <submittedName>
        <fullName evidence="2">Uncharacterized protein</fullName>
    </submittedName>
</protein>
<name>A0ABV6QIS0_9ACTN</name>
<sequence length="58" mass="6289">MTNDFLPRRRQASLRAQLITVLGIVAVVAILAIWRPGVGELFKPSEGPKLQVTTSGTD</sequence>
<dbReference type="EMBL" id="JBHLTC010000012">
    <property type="protein sequence ID" value="MFC0624541.1"/>
    <property type="molecule type" value="Genomic_DNA"/>
</dbReference>
<accession>A0ABV6QIS0</accession>
<comment type="caution">
    <text evidence="2">The sequence shown here is derived from an EMBL/GenBank/DDBJ whole genome shotgun (WGS) entry which is preliminary data.</text>
</comment>
<evidence type="ECO:0000313" key="3">
    <source>
        <dbReference type="Proteomes" id="UP001589890"/>
    </source>
</evidence>
<evidence type="ECO:0000313" key="2">
    <source>
        <dbReference type="EMBL" id="MFC0624541.1"/>
    </source>
</evidence>
<keyword evidence="1" id="KW-0812">Transmembrane</keyword>
<gene>
    <name evidence="2" type="ORF">ACFFGN_10750</name>
</gene>
<evidence type="ECO:0000256" key="1">
    <source>
        <dbReference type="SAM" id="Phobius"/>
    </source>
</evidence>
<dbReference type="RefSeq" id="WP_380046029.1">
    <property type="nucleotide sequence ID" value="NZ_JBHLTC010000012.1"/>
</dbReference>